<dbReference type="STRING" id="442899.SAMN05720591_1385"/>
<dbReference type="SUPFAM" id="SSF51735">
    <property type="entry name" value="NAD(P)-binding Rossmann-fold domains"/>
    <property type="match status" value="1"/>
</dbReference>
<dbReference type="PANTHER" id="PTHR42879:SF2">
    <property type="entry name" value="3-OXOACYL-[ACYL-CARRIER-PROTEIN] REDUCTASE FABG"/>
    <property type="match status" value="1"/>
</dbReference>
<dbReference type="CDD" id="cd05233">
    <property type="entry name" value="SDR_c"/>
    <property type="match status" value="1"/>
</dbReference>
<gene>
    <name evidence="2" type="primary">fabG_2</name>
    <name evidence="2" type="ORF">HAL01_22700</name>
</gene>
<evidence type="ECO:0000256" key="1">
    <source>
        <dbReference type="ARBA" id="ARBA00006484"/>
    </source>
</evidence>
<dbReference type="Proteomes" id="UP000321400">
    <property type="component" value="Unassembled WGS sequence"/>
</dbReference>
<dbReference type="Gene3D" id="3.40.50.720">
    <property type="entry name" value="NAD(P)-binding Rossmann-like Domain"/>
    <property type="match status" value="1"/>
</dbReference>
<dbReference type="OrthoDB" id="9803333at2"/>
<dbReference type="PANTHER" id="PTHR42879">
    <property type="entry name" value="3-OXOACYL-(ACYL-CARRIER-PROTEIN) REDUCTASE"/>
    <property type="match status" value="1"/>
</dbReference>
<dbReference type="RefSeq" id="WP_089803458.1">
    <property type="nucleotide sequence ID" value="NZ_BJYE01000041.1"/>
</dbReference>
<dbReference type="InterPro" id="IPR002347">
    <property type="entry name" value="SDR_fam"/>
</dbReference>
<comment type="similarity">
    <text evidence="1">Belongs to the short-chain dehydrogenases/reductases (SDR) family.</text>
</comment>
<dbReference type="AlphaFoldDB" id="A0A511X4D8"/>
<sequence length="241" mass="26407">MSKKHVLIIGASGAIGQQIVKDLSEKDYSFSLHYHKGIERLTHQLASLPKESVFEVVQGDLSTPTGIASFIKQITFTPDAIVFAQGQASYGLLTDLTSQDMTALLSVHVESLWRITQHFLPAMIKKRHGEIVVISSIWGECGASYEVAYSTVKGAQIAFVKALAKEVGPSRVRVNAVTPGFIDTTMNQQLSNDERLGLLEDIPLGRLGEVRDVSHLVRFLLADESSYVTGEVMRVSGGWHI</sequence>
<evidence type="ECO:0000313" key="2">
    <source>
        <dbReference type="EMBL" id="GEN57806.1"/>
    </source>
</evidence>
<keyword evidence="3" id="KW-1185">Reference proteome</keyword>
<dbReference type="InterPro" id="IPR050259">
    <property type="entry name" value="SDR"/>
</dbReference>
<proteinExistence type="inferred from homology"/>
<dbReference type="PRINTS" id="PR00081">
    <property type="entry name" value="GDHRDH"/>
</dbReference>
<dbReference type="InterPro" id="IPR036291">
    <property type="entry name" value="NAD(P)-bd_dom_sf"/>
</dbReference>
<accession>A0A511X4D8</accession>
<dbReference type="NCBIfam" id="NF047420">
    <property type="entry name" value="EF_P_mod_YmfI"/>
    <property type="match status" value="1"/>
</dbReference>
<comment type="caution">
    <text evidence="2">The sequence shown here is derived from an EMBL/GenBank/DDBJ whole genome shotgun (WGS) entry which is preliminary data.</text>
</comment>
<dbReference type="Pfam" id="PF13561">
    <property type="entry name" value="adh_short_C2"/>
    <property type="match status" value="1"/>
</dbReference>
<name>A0A511X4D8_9BACI</name>
<organism evidence="2 3">
    <name type="scientific">Halolactibacillus alkaliphilus</name>
    <dbReference type="NCBI Taxonomy" id="442899"/>
    <lineage>
        <taxon>Bacteria</taxon>
        <taxon>Bacillati</taxon>
        <taxon>Bacillota</taxon>
        <taxon>Bacilli</taxon>
        <taxon>Bacillales</taxon>
        <taxon>Bacillaceae</taxon>
        <taxon>Halolactibacillus</taxon>
    </lineage>
</organism>
<protein>
    <submittedName>
        <fullName evidence="2">3-ketoacyl-ACP reductase</fullName>
    </submittedName>
</protein>
<reference evidence="2 3" key="1">
    <citation type="submission" date="2019-07" db="EMBL/GenBank/DDBJ databases">
        <title>Whole genome shotgun sequence of Halolactibacillus alkaliphilus NBRC 103919.</title>
        <authorList>
            <person name="Hosoyama A."/>
            <person name="Uohara A."/>
            <person name="Ohji S."/>
            <person name="Ichikawa N."/>
        </authorList>
    </citation>
    <scope>NUCLEOTIDE SEQUENCE [LARGE SCALE GENOMIC DNA]</scope>
    <source>
        <strain evidence="2 3">NBRC 103919</strain>
    </source>
</reference>
<dbReference type="EMBL" id="BJYE01000041">
    <property type="protein sequence ID" value="GEN57806.1"/>
    <property type="molecule type" value="Genomic_DNA"/>
</dbReference>
<evidence type="ECO:0000313" key="3">
    <source>
        <dbReference type="Proteomes" id="UP000321400"/>
    </source>
</evidence>